<dbReference type="GeneID" id="58978813"/>
<dbReference type="InterPro" id="IPR023045">
    <property type="entry name" value="MoaC"/>
</dbReference>
<evidence type="ECO:0000256" key="3">
    <source>
        <dbReference type="HAMAP-Rule" id="MF_01224"/>
    </source>
</evidence>
<evidence type="ECO:0000256" key="2">
    <source>
        <dbReference type="ARBA" id="ARBA00023150"/>
    </source>
</evidence>
<comment type="subunit">
    <text evidence="3">Homohexamer; trimer of dimers.</text>
</comment>
<dbReference type="InterPro" id="IPR023047">
    <property type="entry name" value="Mo_CF_biosynth-C_arc"/>
</dbReference>
<dbReference type="CDD" id="cd01419">
    <property type="entry name" value="MoaC_A"/>
    <property type="match status" value="1"/>
</dbReference>
<feature type="binding site" evidence="3">
    <location>
        <begin position="75"/>
        <end position="77"/>
    </location>
    <ligand>
        <name>substrate</name>
    </ligand>
</feature>
<dbReference type="RefSeq" id="WP_074359144.1">
    <property type="nucleotide sequence ID" value="NZ_CP104550.1"/>
</dbReference>
<dbReference type="NCBIfam" id="NF006870">
    <property type="entry name" value="PRK09364.1"/>
    <property type="match status" value="1"/>
</dbReference>
<evidence type="ECO:0000313" key="7">
    <source>
        <dbReference type="Proteomes" id="UP001369247"/>
    </source>
</evidence>
<comment type="function">
    <text evidence="3">Catalyzes the conversion of (8S)-3',8-cyclo-7,8-dihydroguanosine 5'-triphosphate to cyclic pyranopterin monophosphate (cPMP).</text>
</comment>
<keyword evidence="2 3" id="KW-0501">Molybdenum cofactor biosynthesis</keyword>
<dbReference type="HAMAP" id="MF_01224_A">
    <property type="entry name" value="MoaC_A"/>
    <property type="match status" value="1"/>
</dbReference>
<dbReference type="EMBL" id="JAXUHJ010000008">
    <property type="protein sequence ID" value="MEJ8542793.1"/>
    <property type="molecule type" value="Genomic_DNA"/>
</dbReference>
<feature type="binding site" evidence="3">
    <location>
        <begin position="111"/>
        <end position="112"/>
    </location>
    <ligand>
        <name>substrate</name>
    </ligand>
</feature>
<dbReference type="Gene3D" id="3.30.70.640">
    <property type="entry name" value="Molybdopterin cofactor biosynthesis C (MoaC) domain"/>
    <property type="match status" value="1"/>
</dbReference>
<dbReference type="AlphaFoldDB" id="A0A9E7RRT7"/>
<dbReference type="EC" id="4.6.1.17" evidence="3"/>
<dbReference type="NCBIfam" id="TIGR00581">
    <property type="entry name" value="moaC"/>
    <property type="match status" value="1"/>
</dbReference>
<feature type="domain" description="Molybdopterin cofactor biosynthesis C (MoaC)" evidence="4">
    <location>
        <begin position="15"/>
        <end position="154"/>
    </location>
</feature>
<comment type="pathway">
    <text evidence="1 3">Cofactor biosynthesis; molybdopterin biosynthesis.</text>
</comment>
<evidence type="ECO:0000256" key="1">
    <source>
        <dbReference type="ARBA" id="ARBA00005046"/>
    </source>
</evidence>
<organism evidence="6">
    <name type="scientific">Methanothermobacter wolfeii</name>
    <name type="common">Methanobacterium wolfei</name>
    <dbReference type="NCBI Taxonomy" id="145261"/>
    <lineage>
        <taxon>Archaea</taxon>
        <taxon>Methanobacteriati</taxon>
        <taxon>Methanobacteriota</taxon>
        <taxon>Methanomada group</taxon>
        <taxon>Methanobacteria</taxon>
        <taxon>Methanobacteriales</taxon>
        <taxon>Methanobacteriaceae</taxon>
        <taxon>Methanothermobacter</taxon>
    </lineage>
</organism>
<evidence type="ECO:0000259" key="4">
    <source>
        <dbReference type="Pfam" id="PF01967"/>
    </source>
</evidence>
<dbReference type="PANTHER" id="PTHR22960:SF0">
    <property type="entry name" value="MOLYBDENUM COFACTOR BIOSYNTHESIS PROTEIN 1"/>
    <property type="match status" value="1"/>
</dbReference>
<accession>A0A9E7RRT7</accession>
<dbReference type="GO" id="GO:0061798">
    <property type="term" value="F:GTP 3',8'-cyclase activity"/>
    <property type="evidence" value="ECO:0007669"/>
    <property type="project" value="TreeGrafter"/>
</dbReference>
<evidence type="ECO:0000313" key="5">
    <source>
        <dbReference type="EMBL" id="MEJ8542793.1"/>
    </source>
</evidence>
<feature type="active site" evidence="3">
    <location>
        <position position="126"/>
    </location>
</feature>
<dbReference type="SUPFAM" id="SSF55040">
    <property type="entry name" value="Molybdenum cofactor biosynthesis protein C, MoaC"/>
    <property type="match status" value="1"/>
</dbReference>
<evidence type="ECO:0000313" key="6">
    <source>
        <dbReference type="EMBL" id="UXH31113.1"/>
    </source>
</evidence>
<dbReference type="InterPro" id="IPR036522">
    <property type="entry name" value="MoaC_sf"/>
</dbReference>
<proteinExistence type="inferred from homology"/>
<keyword evidence="7" id="KW-1185">Reference proteome</keyword>
<dbReference type="NCBIfam" id="NF008999">
    <property type="entry name" value="PRK12343.1"/>
    <property type="match status" value="1"/>
</dbReference>
<comment type="catalytic activity">
    <reaction evidence="3">
        <text>(8S)-3',8-cyclo-7,8-dihydroguanosine 5'-triphosphate = cyclic pyranopterin phosphate + diphosphate</text>
        <dbReference type="Rhea" id="RHEA:49580"/>
        <dbReference type="ChEBI" id="CHEBI:33019"/>
        <dbReference type="ChEBI" id="CHEBI:59648"/>
        <dbReference type="ChEBI" id="CHEBI:131766"/>
        <dbReference type="EC" id="4.6.1.17"/>
    </reaction>
</comment>
<dbReference type="SMR" id="A0A9E7RRT7"/>
<reference evidence="5 7" key="2">
    <citation type="submission" date="2023-12" db="EMBL/GenBank/DDBJ databases">
        <title>Phenotypic and Genomic Characterization of Methanothermobacter wolfeii Strain BSEL, a CO2-Capturing Archaeon with Minimal Nutrient Requirements.</title>
        <authorList>
            <person name="Ale Enriquez F."/>
            <person name="Ahring B.K."/>
        </authorList>
    </citation>
    <scope>NUCLEOTIDE SEQUENCE [LARGE SCALE GENOMIC DNA]</scope>
    <source>
        <strain evidence="5 7">BSEL-1</strain>
    </source>
</reference>
<dbReference type="Proteomes" id="UP001369247">
    <property type="component" value="Unassembled WGS sequence"/>
</dbReference>
<sequence>MKDEFTHLKDDGVHMVEVGDKSAVRRTAIAEGEILLDKKTVDLIRESRIKKGNVLATAQIAAIGAVKNTWNIIPLCHQVPVTGVDVRFLVDDDRIKVRVAVKCDGKTGVEMEALTGVSVALLTVWDMVKSVEKDQDGQYPHTRIRNIRVIRKEKDEI</sequence>
<dbReference type="KEGG" id="mwo:MWSIV6_1186"/>
<dbReference type="InterPro" id="IPR002820">
    <property type="entry name" value="Mopterin_CF_biosynth-C_dom"/>
</dbReference>
<dbReference type="InterPro" id="IPR050105">
    <property type="entry name" value="MoCo_biosynth_MoaA/MoaC"/>
</dbReference>
<dbReference type="PANTHER" id="PTHR22960">
    <property type="entry name" value="MOLYBDOPTERIN COFACTOR SYNTHESIS PROTEIN A"/>
    <property type="match status" value="1"/>
</dbReference>
<gene>
    <name evidence="3 6" type="primary">moaC</name>
    <name evidence="6" type="ORF">N5910_06085</name>
    <name evidence="5" type="ORF">U2150_04735</name>
</gene>
<dbReference type="GO" id="GO:0006777">
    <property type="term" value="P:Mo-molybdopterin cofactor biosynthetic process"/>
    <property type="evidence" value="ECO:0007669"/>
    <property type="project" value="UniProtKB-UniRule"/>
</dbReference>
<protein>
    <recommendedName>
        <fullName evidence="3">Probable cyclic pyranopterin monophosphate synthase</fullName>
        <ecNumber evidence="3">4.6.1.17</ecNumber>
    </recommendedName>
    <alternativeName>
        <fullName evidence="3">Molybdenum cofactor biosynthesis protein C</fullName>
    </alternativeName>
</protein>
<reference evidence="6" key="1">
    <citation type="submission" date="2022-09" db="EMBL/GenBank/DDBJ databases">
        <title>Characterization of three MwoI isoschizomers from sequenced genome and metagenomes.</title>
        <authorList>
            <person name="Fomenkov A."/>
            <person name="Xu S.Y."/>
            <person name="Roberts R.J."/>
        </authorList>
    </citation>
    <scope>NUCLEOTIDE SEQUENCE</scope>
    <source>
        <strain evidence="6">DSM 2970</strain>
    </source>
</reference>
<keyword evidence="3 6" id="KW-0456">Lyase</keyword>
<comment type="similarity">
    <text evidence="3">Belongs to the MoaC family.</text>
</comment>
<dbReference type="Pfam" id="PF01967">
    <property type="entry name" value="MoaC"/>
    <property type="match status" value="1"/>
</dbReference>
<dbReference type="GeneID" id="75106803"/>
<dbReference type="EMBL" id="CP104550">
    <property type="protein sequence ID" value="UXH31113.1"/>
    <property type="molecule type" value="Genomic_DNA"/>
</dbReference>
<dbReference type="Proteomes" id="UP001065373">
    <property type="component" value="Chromosome"/>
</dbReference>
<name>A0A9E7RRT7_METWO</name>
<dbReference type="GO" id="GO:0061799">
    <property type="term" value="F:cyclic pyranopterin monophosphate synthase activity"/>
    <property type="evidence" value="ECO:0007669"/>
    <property type="project" value="UniProtKB-UniRule"/>
</dbReference>